<comment type="caution">
    <text evidence="8">The sequence shown here is derived from an EMBL/GenBank/DDBJ whole genome shotgun (WGS) entry which is preliminary data.</text>
</comment>
<feature type="domain" description="Transmembrane protein 135 N-terminal" evidence="7">
    <location>
        <begin position="23"/>
        <end position="146"/>
    </location>
</feature>
<dbReference type="GO" id="GO:0012505">
    <property type="term" value="C:endomembrane system"/>
    <property type="evidence" value="ECO:0007669"/>
    <property type="project" value="UniProtKB-SubCell"/>
</dbReference>
<feature type="transmembrane region" description="Helical" evidence="6">
    <location>
        <begin position="225"/>
        <end position="243"/>
    </location>
</feature>
<evidence type="ECO:0000256" key="1">
    <source>
        <dbReference type="ARBA" id="ARBA00004127"/>
    </source>
</evidence>
<dbReference type="PANTHER" id="PTHR12459">
    <property type="entry name" value="TRANSMEMBRANE PROTEIN 135-RELATED"/>
    <property type="match status" value="1"/>
</dbReference>
<feature type="transmembrane region" description="Helical" evidence="6">
    <location>
        <begin position="106"/>
        <end position="123"/>
    </location>
</feature>
<dbReference type="InterPro" id="IPR031926">
    <property type="entry name" value="TMEM135_N"/>
</dbReference>
<evidence type="ECO:0000313" key="8">
    <source>
        <dbReference type="EMBL" id="KAL1491464.1"/>
    </source>
</evidence>
<evidence type="ECO:0000256" key="3">
    <source>
        <dbReference type="ARBA" id="ARBA00022692"/>
    </source>
</evidence>
<evidence type="ECO:0000256" key="2">
    <source>
        <dbReference type="ARBA" id="ARBA00008924"/>
    </source>
</evidence>
<dbReference type="AlphaFoldDB" id="A0ABD1ECJ9"/>
<protein>
    <recommendedName>
        <fullName evidence="7">Transmembrane protein 135 N-terminal domain-containing protein</fullName>
    </recommendedName>
</protein>
<evidence type="ECO:0000259" key="7">
    <source>
        <dbReference type="Pfam" id="PF15982"/>
    </source>
</evidence>
<accession>A0ABD1ECJ9</accession>
<dbReference type="EMBL" id="JBDJPC010000009">
    <property type="protein sequence ID" value="KAL1491464.1"/>
    <property type="molecule type" value="Genomic_DNA"/>
</dbReference>
<keyword evidence="3 6" id="KW-0812">Transmembrane</keyword>
<gene>
    <name evidence="8" type="ORF">ABEB36_012061</name>
</gene>
<comment type="similarity">
    <text evidence="2">Belongs to the TMEM135 family.</text>
</comment>
<sequence length="396" mass="45485">MPVISKHVFDEKIINDLRCKDLHKWNDNCLIANLWFAQKTFLGALKFFIPIYIVKALINHKKMKQKKFWIKLLQEEFRSSLYGALLAQPILTGNCLIYNLTGHIHYYNIALINGLVSAFALLIETKENKMLDTLIFFNVMVESILRNLDHFNLMKMTNTNQTILFMLTAALLMSSLQNREENFKFPHFWFYTPEKHIKRNSEDSIPKCEHDDSCTGFALKGISKYFLLGSSFSIAKKLIPNMLSIFQNPKSVFPILVNTEHVTFGAFIGTFVGIYRYVFCLLLTTNKLEQKYYGAVAGFLSGSAYCLSPNLQVLAVGITTILQLEYNKLLQKHKIKYKGVLQQIIYSIAHSILLHNAFACRETCPKYYVNMLNVGSGNVYTDIYNSIVGKYFSDIS</sequence>
<evidence type="ECO:0000256" key="4">
    <source>
        <dbReference type="ARBA" id="ARBA00022989"/>
    </source>
</evidence>
<comment type="subcellular location">
    <subcellularLocation>
        <location evidence="1">Endomembrane system</location>
        <topology evidence="1">Multi-pass membrane protein</topology>
    </subcellularLocation>
</comment>
<dbReference type="InterPro" id="IPR026749">
    <property type="entry name" value="Tmem135"/>
</dbReference>
<feature type="transmembrane region" description="Helical" evidence="6">
    <location>
        <begin position="79"/>
        <end position="100"/>
    </location>
</feature>
<feature type="transmembrane region" description="Helical" evidence="6">
    <location>
        <begin position="263"/>
        <end position="283"/>
    </location>
</feature>
<evidence type="ECO:0000256" key="6">
    <source>
        <dbReference type="SAM" id="Phobius"/>
    </source>
</evidence>
<dbReference type="Proteomes" id="UP001566132">
    <property type="component" value="Unassembled WGS sequence"/>
</dbReference>
<feature type="transmembrane region" description="Helical" evidence="6">
    <location>
        <begin position="40"/>
        <end position="58"/>
    </location>
</feature>
<dbReference type="PANTHER" id="PTHR12459:SF15">
    <property type="entry name" value="TRANSMEMBRANE PROTEIN 135"/>
    <property type="match status" value="1"/>
</dbReference>
<evidence type="ECO:0000313" key="9">
    <source>
        <dbReference type="Proteomes" id="UP001566132"/>
    </source>
</evidence>
<organism evidence="8 9">
    <name type="scientific">Hypothenemus hampei</name>
    <name type="common">Coffee berry borer</name>
    <dbReference type="NCBI Taxonomy" id="57062"/>
    <lineage>
        <taxon>Eukaryota</taxon>
        <taxon>Metazoa</taxon>
        <taxon>Ecdysozoa</taxon>
        <taxon>Arthropoda</taxon>
        <taxon>Hexapoda</taxon>
        <taxon>Insecta</taxon>
        <taxon>Pterygota</taxon>
        <taxon>Neoptera</taxon>
        <taxon>Endopterygota</taxon>
        <taxon>Coleoptera</taxon>
        <taxon>Polyphaga</taxon>
        <taxon>Cucujiformia</taxon>
        <taxon>Curculionidae</taxon>
        <taxon>Scolytinae</taxon>
        <taxon>Hypothenemus</taxon>
    </lineage>
</organism>
<proteinExistence type="inferred from homology"/>
<evidence type="ECO:0000256" key="5">
    <source>
        <dbReference type="ARBA" id="ARBA00023136"/>
    </source>
</evidence>
<keyword evidence="5 6" id="KW-0472">Membrane</keyword>
<keyword evidence="9" id="KW-1185">Reference proteome</keyword>
<dbReference type="Pfam" id="PF15982">
    <property type="entry name" value="TMEM135_C_rich"/>
    <property type="match status" value="1"/>
</dbReference>
<keyword evidence="4 6" id="KW-1133">Transmembrane helix</keyword>
<name>A0ABD1ECJ9_HYPHA</name>
<reference evidence="8 9" key="1">
    <citation type="submission" date="2024-05" db="EMBL/GenBank/DDBJ databases">
        <title>Genetic variation in Jamaican populations of the coffee berry borer (Hypothenemus hampei).</title>
        <authorList>
            <person name="Errbii M."/>
            <person name="Myrie A."/>
        </authorList>
    </citation>
    <scope>NUCLEOTIDE SEQUENCE [LARGE SCALE GENOMIC DNA]</scope>
    <source>
        <strain evidence="8">JA-Hopewell-2020-01-JO</strain>
        <tissue evidence="8">Whole body</tissue>
    </source>
</reference>